<sequence>MLPVTLKHVASSLRGYAPSSSRVFQCAFYSTKVSKPLRVLFCGSDGFSSAALRVLHDEQRRDPQSIASIDVLCRPGKRTEVPIKAVAQELGLRVHERDTFTGWQLPRPDGTAINLVIAVSFGLFVPPRILKSTEYGGLNLHPSLLPAFPGAAPIQRTLLAGVKSTGVSLQTLDEKAFDRGIILATTGKLIIEENSRYEDVLEMLTPKAAELLREGIRKKVYVPPLEAVKAPDMPAEVKQMSAPKITPEDRRIDWRKSADVLARYHRVLGSLWVEVAYPLQEPKRWIFGDVEECSEGTINEAMTKSVEEDPSLESSEKEKLPSTIPFLETSHIEYVDGGDGAIIFKTSDGRGVKVRQITVAGQKKRSAAVVVDELRRLWKQNPI</sequence>
<reference evidence="3 4" key="1">
    <citation type="journal article" date="2018" name="IMA Fungus">
        <title>IMA Genome-F 9: Draft genome sequence of Annulohypoxylon stygium, Aspergillus mulundensis, Berkeleyomyces basicola (syn. Thielaviopsis basicola), Ceratocystis smalleyi, two Cercospora beticola strains, Coleophoma cylindrospora, Fusarium fracticaudum, Phialophora cf. hyalina, and Morchella septimelata.</title>
        <authorList>
            <person name="Wingfield B.D."/>
            <person name="Bills G.F."/>
            <person name="Dong Y."/>
            <person name="Huang W."/>
            <person name="Nel W.J."/>
            <person name="Swalarsk-Parry B.S."/>
            <person name="Vaghefi N."/>
            <person name="Wilken P.M."/>
            <person name="An Z."/>
            <person name="de Beer Z.W."/>
            <person name="De Vos L."/>
            <person name="Chen L."/>
            <person name="Duong T.A."/>
            <person name="Gao Y."/>
            <person name="Hammerbacher A."/>
            <person name="Kikkert J.R."/>
            <person name="Li Y."/>
            <person name="Li H."/>
            <person name="Li K."/>
            <person name="Li Q."/>
            <person name="Liu X."/>
            <person name="Ma X."/>
            <person name="Naidoo K."/>
            <person name="Pethybridge S.J."/>
            <person name="Sun J."/>
            <person name="Steenkamp E.T."/>
            <person name="van der Nest M.A."/>
            <person name="van Wyk S."/>
            <person name="Wingfield M.J."/>
            <person name="Xiong C."/>
            <person name="Yue Q."/>
            <person name="Zhang X."/>
        </authorList>
    </citation>
    <scope>NUCLEOTIDE SEQUENCE [LARGE SCALE GENOMIC DNA]</scope>
    <source>
        <strain evidence="3 4">BP6252</strain>
    </source>
</reference>
<dbReference type="GO" id="GO:0004479">
    <property type="term" value="F:methionyl-tRNA formyltransferase activity"/>
    <property type="evidence" value="ECO:0007669"/>
    <property type="project" value="UniProtKB-EC"/>
</dbReference>
<dbReference type="PANTHER" id="PTHR11138:SF5">
    <property type="entry name" value="METHIONYL-TRNA FORMYLTRANSFERASE, MITOCHONDRIAL"/>
    <property type="match status" value="1"/>
</dbReference>
<dbReference type="AlphaFoldDB" id="A0A3D8QH87"/>
<dbReference type="InterPro" id="IPR041711">
    <property type="entry name" value="Met-tRNA-FMT_N"/>
</dbReference>
<proteinExistence type="predicted"/>
<dbReference type="EC" id="2.1.2.9" evidence="1"/>
<gene>
    <name evidence="3" type="ORF">BP6252_12441</name>
</gene>
<accession>A0A3D8QH87</accession>
<dbReference type="STRING" id="1849047.A0A3D8QH87"/>
<dbReference type="InterPro" id="IPR036477">
    <property type="entry name" value="Formyl_transf_N_sf"/>
</dbReference>
<comment type="caution">
    <text evidence="3">The sequence shown here is derived from an EMBL/GenBank/DDBJ whole genome shotgun (WGS) entry which is preliminary data.</text>
</comment>
<dbReference type="EMBL" id="PDLM01000015">
    <property type="protein sequence ID" value="RDW61058.1"/>
    <property type="molecule type" value="Genomic_DNA"/>
</dbReference>
<dbReference type="GO" id="GO:0005739">
    <property type="term" value="C:mitochondrion"/>
    <property type="evidence" value="ECO:0007669"/>
    <property type="project" value="TreeGrafter"/>
</dbReference>
<dbReference type="Pfam" id="PF00551">
    <property type="entry name" value="Formyl_trans_N"/>
    <property type="match status" value="1"/>
</dbReference>
<dbReference type="InterPro" id="IPR002376">
    <property type="entry name" value="Formyl_transf_N"/>
</dbReference>
<evidence type="ECO:0000313" key="4">
    <source>
        <dbReference type="Proteomes" id="UP000256645"/>
    </source>
</evidence>
<evidence type="ECO:0000313" key="3">
    <source>
        <dbReference type="EMBL" id="RDW61058.1"/>
    </source>
</evidence>
<keyword evidence="4" id="KW-1185">Reference proteome</keyword>
<dbReference type="Gene3D" id="3.40.50.12230">
    <property type="match status" value="1"/>
</dbReference>
<protein>
    <recommendedName>
        <fullName evidence="1">methionyl-tRNA formyltransferase</fullName>
        <ecNumber evidence="1">2.1.2.9</ecNumber>
    </recommendedName>
</protein>
<feature type="domain" description="Formyl transferase N-terminal" evidence="2">
    <location>
        <begin position="112"/>
        <end position="195"/>
    </location>
</feature>
<organism evidence="3 4">
    <name type="scientific">Coleophoma cylindrospora</name>
    <dbReference type="NCBI Taxonomy" id="1849047"/>
    <lineage>
        <taxon>Eukaryota</taxon>
        <taxon>Fungi</taxon>
        <taxon>Dikarya</taxon>
        <taxon>Ascomycota</taxon>
        <taxon>Pezizomycotina</taxon>
        <taxon>Leotiomycetes</taxon>
        <taxon>Helotiales</taxon>
        <taxon>Dermateaceae</taxon>
        <taxon>Coleophoma</taxon>
    </lineage>
</organism>
<dbReference type="SUPFAM" id="SSF53328">
    <property type="entry name" value="Formyltransferase"/>
    <property type="match status" value="1"/>
</dbReference>
<dbReference type="PANTHER" id="PTHR11138">
    <property type="entry name" value="METHIONYL-TRNA FORMYLTRANSFERASE"/>
    <property type="match status" value="1"/>
</dbReference>
<name>A0A3D8QH87_9HELO</name>
<dbReference type="OrthoDB" id="10268103at2759"/>
<dbReference type="Proteomes" id="UP000256645">
    <property type="component" value="Unassembled WGS sequence"/>
</dbReference>
<dbReference type="CDD" id="cd08646">
    <property type="entry name" value="FMT_core_Met-tRNA-FMT_N"/>
    <property type="match status" value="1"/>
</dbReference>
<evidence type="ECO:0000256" key="1">
    <source>
        <dbReference type="ARBA" id="ARBA00012261"/>
    </source>
</evidence>
<evidence type="ECO:0000259" key="2">
    <source>
        <dbReference type="Pfam" id="PF00551"/>
    </source>
</evidence>